<keyword evidence="7" id="KW-0479">Metal-binding</keyword>
<dbReference type="CDD" id="cd07153">
    <property type="entry name" value="Fur_like"/>
    <property type="match status" value="1"/>
</dbReference>
<gene>
    <name evidence="8" type="ORF">IAG03_03910</name>
</gene>
<keyword evidence="5" id="KW-0238">DNA-binding</keyword>
<evidence type="ECO:0000256" key="5">
    <source>
        <dbReference type="ARBA" id="ARBA00023125"/>
    </source>
</evidence>
<keyword evidence="2" id="KW-0678">Repressor</keyword>
<accession>A0A926D7K8</accession>
<dbReference type="Gene3D" id="1.10.10.10">
    <property type="entry name" value="Winged helix-like DNA-binding domain superfamily/Winged helix DNA-binding domain"/>
    <property type="match status" value="1"/>
</dbReference>
<dbReference type="GO" id="GO:0008270">
    <property type="term" value="F:zinc ion binding"/>
    <property type="evidence" value="ECO:0007669"/>
    <property type="project" value="TreeGrafter"/>
</dbReference>
<dbReference type="InterPro" id="IPR036388">
    <property type="entry name" value="WH-like_DNA-bd_sf"/>
</dbReference>
<dbReference type="AlphaFoldDB" id="A0A926D7K8"/>
<dbReference type="Proteomes" id="UP000651482">
    <property type="component" value="Unassembled WGS sequence"/>
</dbReference>
<keyword evidence="9" id="KW-1185">Reference proteome</keyword>
<evidence type="ECO:0000256" key="6">
    <source>
        <dbReference type="ARBA" id="ARBA00023163"/>
    </source>
</evidence>
<dbReference type="EMBL" id="JACRSN010000004">
    <property type="protein sequence ID" value="MBC8533161.1"/>
    <property type="molecule type" value="Genomic_DNA"/>
</dbReference>
<protein>
    <submittedName>
        <fullName evidence="8">Transcriptional repressor</fullName>
    </submittedName>
</protein>
<feature type="binding site" evidence="7">
    <location>
        <position position="127"/>
    </location>
    <ligand>
        <name>Zn(2+)</name>
        <dbReference type="ChEBI" id="CHEBI:29105"/>
    </ligand>
</feature>
<dbReference type="RefSeq" id="WP_249318510.1">
    <property type="nucleotide sequence ID" value="NZ_JACRSN010000004.1"/>
</dbReference>
<comment type="similarity">
    <text evidence="1">Belongs to the Fur family.</text>
</comment>
<evidence type="ECO:0000313" key="9">
    <source>
        <dbReference type="Proteomes" id="UP000651482"/>
    </source>
</evidence>
<comment type="caution">
    <text evidence="8">The sequence shown here is derived from an EMBL/GenBank/DDBJ whole genome shotgun (WGS) entry which is preliminary data.</text>
</comment>
<keyword evidence="3 7" id="KW-0862">Zinc</keyword>
<proteinExistence type="inferred from homology"/>
<keyword evidence="6" id="KW-0804">Transcription</keyword>
<dbReference type="Gene3D" id="3.30.1490.190">
    <property type="match status" value="1"/>
</dbReference>
<dbReference type="InterPro" id="IPR036390">
    <property type="entry name" value="WH_DNA-bd_sf"/>
</dbReference>
<keyword evidence="4" id="KW-0805">Transcription regulation</keyword>
<dbReference type="PANTHER" id="PTHR33202">
    <property type="entry name" value="ZINC UPTAKE REGULATION PROTEIN"/>
    <property type="match status" value="1"/>
</dbReference>
<dbReference type="PANTHER" id="PTHR33202:SF7">
    <property type="entry name" value="FERRIC UPTAKE REGULATION PROTEIN"/>
    <property type="match status" value="1"/>
</dbReference>
<evidence type="ECO:0000256" key="2">
    <source>
        <dbReference type="ARBA" id="ARBA00022491"/>
    </source>
</evidence>
<evidence type="ECO:0000256" key="7">
    <source>
        <dbReference type="PIRSR" id="PIRSR602481-1"/>
    </source>
</evidence>
<dbReference type="SUPFAM" id="SSF46785">
    <property type="entry name" value="Winged helix' DNA-binding domain"/>
    <property type="match status" value="1"/>
</dbReference>
<dbReference type="GO" id="GO:0000976">
    <property type="term" value="F:transcription cis-regulatory region binding"/>
    <property type="evidence" value="ECO:0007669"/>
    <property type="project" value="TreeGrafter"/>
</dbReference>
<dbReference type="InterPro" id="IPR043135">
    <property type="entry name" value="Fur_C"/>
</dbReference>
<name>A0A926D7K8_9FIRM</name>
<comment type="cofactor">
    <cofactor evidence="7">
        <name>Zn(2+)</name>
        <dbReference type="ChEBI" id="CHEBI:29105"/>
    </cofactor>
    <text evidence="7">Binds 1 zinc ion per subunit.</text>
</comment>
<feature type="binding site" evidence="7">
    <location>
        <position position="124"/>
    </location>
    <ligand>
        <name>Zn(2+)</name>
        <dbReference type="ChEBI" id="CHEBI:29105"/>
    </ligand>
</feature>
<dbReference type="Pfam" id="PF01475">
    <property type="entry name" value="FUR"/>
    <property type="match status" value="1"/>
</dbReference>
<evidence type="ECO:0000256" key="3">
    <source>
        <dbReference type="ARBA" id="ARBA00022833"/>
    </source>
</evidence>
<organism evidence="8 9">
    <name type="scientific">Yeguia hominis</name>
    <dbReference type="NCBI Taxonomy" id="2763662"/>
    <lineage>
        <taxon>Bacteria</taxon>
        <taxon>Bacillati</taxon>
        <taxon>Bacillota</taxon>
        <taxon>Clostridia</taxon>
        <taxon>Eubacteriales</taxon>
        <taxon>Yeguiaceae</taxon>
        <taxon>Yeguia</taxon>
    </lineage>
</organism>
<dbReference type="InterPro" id="IPR002481">
    <property type="entry name" value="FUR"/>
</dbReference>
<dbReference type="GO" id="GO:1900376">
    <property type="term" value="P:regulation of secondary metabolite biosynthetic process"/>
    <property type="evidence" value="ECO:0007669"/>
    <property type="project" value="TreeGrafter"/>
</dbReference>
<sequence>MERQKKYSYKREEIYRVICSTKSHPTAEWVYLQLKPKIPDLSMGTVYRNLAAFKAEGKVASVGVVAGQERFDGNVLPHTHFVCDRCSAMIDIDGVGCDEGAVSEIRKAYGAEAISYLLTFHGICKDCLAKTESTSSA</sequence>
<dbReference type="GO" id="GO:0045892">
    <property type="term" value="P:negative regulation of DNA-templated transcription"/>
    <property type="evidence" value="ECO:0007669"/>
    <property type="project" value="TreeGrafter"/>
</dbReference>
<dbReference type="GO" id="GO:0003700">
    <property type="term" value="F:DNA-binding transcription factor activity"/>
    <property type="evidence" value="ECO:0007669"/>
    <property type="project" value="InterPro"/>
</dbReference>
<evidence type="ECO:0000256" key="1">
    <source>
        <dbReference type="ARBA" id="ARBA00007957"/>
    </source>
</evidence>
<feature type="binding site" evidence="7">
    <location>
        <position position="83"/>
    </location>
    <ligand>
        <name>Zn(2+)</name>
        <dbReference type="ChEBI" id="CHEBI:29105"/>
    </ligand>
</feature>
<evidence type="ECO:0000313" key="8">
    <source>
        <dbReference type="EMBL" id="MBC8533161.1"/>
    </source>
</evidence>
<evidence type="ECO:0000256" key="4">
    <source>
        <dbReference type="ARBA" id="ARBA00023015"/>
    </source>
</evidence>
<reference evidence="8" key="1">
    <citation type="submission" date="2020-08" db="EMBL/GenBank/DDBJ databases">
        <title>Genome public.</title>
        <authorList>
            <person name="Liu C."/>
            <person name="Sun Q."/>
        </authorList>
    </citation>
    <scope>NUCLEOTIDE SEQUENCE</scope>
    <source>
        <strain evidence="8">NSJ-40</strain>
    </source>
</reference>
<feature type="binding site" evidence="7">
    <location>
        <position position="86"/>
    </location>
    <ligand>
        <name>Zn(2+)</name>
        <dbReference type="ChEBI" id="CHEBI:29105"/>
    </ligand>
</feature>